<evidence type="ECO:0000313" key="2">
    <source>
        <dbReference type="Proteomes" id="UP000003340"/>
    </source>
</evidence>
<dbReference type="HOGENOM" id="CLU_3116395_0_0_9"/>
<organism evidence="1 2">
    <name type="scientific">[Clostridium] methylpentosum DSM 5476</name>
    <dbReference type="NCBI Taxonomy" id="537013"/>
    <lineage>
        <taxon>Bacteria</taxon>
        <taxon>Bacillati</taxon>
        <taxon>Bacillota</taxon>
        <taxon>Clostridia</taxon>
        <taxon>Eubacteriales</taxon>
        <taxon>Oscillospiraceae</taxon>
        <taxon>Oscillospiraceae incertae sedis</taxon>
    </lineage>
</organism>
<accession>C0ED22</accession>
<evidence type="ECO:0000313" key="1">
    <source>
        <dbReference type="EMBL" id="EEG30674.1"/>
    </source>
</evidence>
<protein>
    <submittedName>
        <fullName evidence="1">Uncharacterized protein</fullName>
    </submittedName>
</protein>
<dbReference type="EMBL" id="ACEC01000058">
    <property type="protein sequence ID" value="EEG30674.1"/>
    <property type="molecule type" value="Genomic_DNA"/>
</dbReference>
<proteinExistence type="predicted"/>
<reference evidence="1 2" key="2">
    <citation type="submission" date="2009-02" db="EMBL/GenBank/DDBJ databases">
        <title>Draft genome sequence of Clostridium methylpentosum (DSM 5476).</title>
        <authorList>
            <person name="Sudarsanam P."/>
            <person name="Ley R."/>
            <person name="Guruge J."/>
            <person name="Turnbaugh P.J."/>
            <person name="Mahowald M."/>
            <person name="Liep D."/>
            <person name="Gordon J."/>
        </authorList>
    </citation>
    <scope>NUCLEOTIDE SEQUENCE [LARGE SCALE GENOMIC DNA]</scope>
    <source>
        <strain evidence="1 2">DSM 5476</strain>
    </source>
</reference>
<dbReference type="STRING" id="537013.CLOSTMETH_01743"/>
<dbReference type="Proteomes" id="UP000003340">
    <property type="component" value="Unassembled WGS sequence"/>
</dbReference>
<name>C0ED22_9FIRM</name>
<comment type="caution">
    <text evidence="1">The sequence shown here is derived from an EMBL/GenBank/DDBJ whole genome shotgun (WGS) entry which is preliminary data.</text>
</comment>
<reference evidence="1 2" key="1">
    <citation type="submission" date="2009-01" db="EMBL/GenBank/DDBJ databases">
        <authorList>
            <person name="Fulton L."/>
            <person name="Clifton S."/>
            <person name="Fulton B."/>
            <person name="Xu J."/>
            <person name="Minx P."/>
            <person name="Pepin K.H."/>
            <person name="Johnson M."/>
            <person name="Bhonagiri V."/>
            <person name="Nash W.E."/>
            <person name="Mardis E.R."/>
            <person name="Wilson R.K."/>
        </authorList>
    </citation>
    <scope>NUCLEOTIDE SEQUENCE [LARGE SCALE GENOMIC DNA]</scope>
    <source>
        <strain evidence="1 2">DSM 5476</strain>
    </source>
</reference>
<keyword evidence="2" id="KW-1185">Reference proteome</keyword>
<gene>
    <name evidence="1" type="ORF">CLOSTMETH_01743</name>
</gene>
<sequence length="50" mass="5724">MAKVFWATGRTFTEQLAWSELDRTFAMAAAIQEIEERSKRMSGFTHGIDT</sequence>
<dbReference type="AlphaFoldDB" id="C0ED22"/>